<dbReference type="OrthoDB" id="1742135at2759"/>
<organism evidence="11 12">
    <name type="scientific">Kingdonia uniflora</name>
    <dbReference type="NCBI Taxonomy" id="39325"/>
    <lineage>
        <taxon>Eukaryota</taxon>
        <taxon>Viridiplantae</taxon>
        <taxon>Streptophyta</taxon>
        <taxon>Embryophyta</taxon>
        <taxon>Tracheophyta</taxon>
        <taxon>Spermatophyta</taxon>
        <taxon>Magnoliopsida</taxon>
        <taxon>Ranunculales</taxon>
        <taxon>Circaeasteraceae</taxon>
        <taxon>Kingdonia</taxon>
    </lineage>
</organism>
<reference evidence="11 12" key="1">
    <citation type="journal article" date="2020" name="IScience">
        <title>Genome Sequencing of the Endangered Kingdonia uniflora (Circaeasteraceae, Ranunculales) Reveals Potential Mechanisms of Evolutionary Specialization.</title>
        <authorList>
            <person name="Sun Y."/>
            <person name="Deng T."/>
            <person name="Zhang A."/>
            <person name="Moore M.J."/>
            <person name="Landis J.B."/>
            <person name="Lin N."/>
            <person name="Zhang H."/>
            <person name="Zhang X."/>
            <person name="Huang J."/>
            <person name="Zhang X."/>
            <person name="Sun H."/>
            <person name="Wang H."/>
        </authorList>
    </citation>
    <scope>NUCLEOTIDE SEQUENCE [LARGE SCALE GENOMIC DNA]</scope>
    <source>
        <strain evidence="11">TB1705</strain>
        <tissue evidence="11">Leaf</tissue>
    </source>
</reference>
<dbReference type="GO" id="GO:0008289">
    <property type="term" value="F:lipid binding"/>
    <property type="evidence" value="ECO:0007669"/>
    <property type="project" value="InterPro"/>
</dbReference>
<evidence type="ECO:0000256" key="4">
    <source>
        <dbReference type="ARBA" id="ARBA00022695"/>
    </source>
</evidence>
<dbReference type="InterPro" id="IPR002913">
    <property type="entry name" value="START_lipid-bd_dom"/>
</dbReference>
<evidence type="ECO:0000259" key="10">
    <source>
        <dbReference type="Pfam" id="PF04565"/>
    </source>
</evidence>
<accession>A0A7J7LJD1</accession>
<dbReference type="Pfam" id="PF04565">
    <property type="entry name" value="RNA_pol_Rpb2_3"/>
    <property type="match status" value="1"/>
</dbReference>
<comment type="caution">
    <text evidence="11">The sequence shown here is derived from an EMBL/GenBank/DDBJ whole genome shotgun (WGS) entry which is preliminary data.</text>
</comment>
<dbReference type="EMBL" id="JACGCM010002249">
    <property type="protein sequence ID" value="KAF6142638.1"/>
    <property type="molecule type" value="Genomic_DNA"/>
</dbReference>
<dbReference type="EC" id="2.7.7.6" evidence="1"/>
<evidence type="ECO:0000259" key="8">
    <source>
        <dbReference type="Pfam" id="PF01852"/>
    </source>
</evidence>
<evidence type="ECO:0000256" key="5">
    <source>
        <dbReference type="ARBA" id="ARBA00023163"/>
    </source>
</evidence>
<evidence type="ECO:0000313" key="12">
    <source>
        <dbReference type="Proteomes" id="UP000541444"/>
    </source>
</evidence>
<evidence type="ECO:0000256" key="1">
    <source>
        <dbReference type="ARBA" id="ARBA00012418"/>
    </source>
</evidence>
<evidence type="ECO:0000256" key="2">
    <source>
        <dbReference type="ARBA" id="ARBA00022478"/>
    </source>
</evidence>
<evidence type="ECO:0000259" key="9">
    <source>
        <dbReference type="Pfam" id="PF04561"/>
    </source>
</evidence>
<feature type="domain" description="RNA polymerase Rpb2" evidence="10">
    <location>
        <begin position="275"/>
        <end position="321"/>
    </location>
</feature>
<evidence type="ECO:0000256" key="7">
    <source>
        <dbReference type="RuleBase" id="RU000434"/>
    </source>
</evidence>
<keyword evidence="12" id="KW-1185">Reference proteome</keyword>
<keyword evidence="3" id="KW-0808">Transferase</keyword>
<comment type="similarity">
    <text evidence="7">Belongs to the RNA polymerase beta chain family.</text>
</comment>
<evidence type="ECO:0000313" key="11">
    <source>
        <dbReference type="EMBL" id="KAF6142638.1"/>
    </source>
</evidence>
<feature type="domain" description="RNA polymerase Rpb2" evidence="9">
    <location>
        <begin position="158"/>
        <end position="215"/>
    </location>
</feature>
<dbReference type="InterPro" id="IPR007642">
    <property type="entry name" value="RNA_pol_Rpb2_2"/>
</dbReference>
<dbReference type="Pfam" id="PF01852">
    <property type="entry name" value="START"/>
    <property type="match status" value="1"/>
</dbReference>
<dbReference type="InterPro" id="IPR007645">
    <property type="entry name" value="RNA_pol_Rpb2_3"/>
</dbReference>
<dbReference type="GO" id="GO:0006351">
    <property type="term" value="P:DNA-templated transcription"/>
    <property type="evidence" value="ECO:0007669"/>
    <property type="project" value="InterPro"/>
</dbReference>
<dbReference type="GO" id="GO:0003700">
    <property type="term" value="F:DNA-binding transcription factor activity"/>
    <property type="evidence" value="ECO:0007669"/>
    <property type="project" value="InterPro"/>
</dbReference>
<dbReference type="Proteomes" id="UP000541444">
    <property type="component" value="Unassembled WGS sequence"/>
</dbReference>
<dbReference type="AlphaFoldDB" id="A0A7J7LJD1"/>
<dbReference type="PANTHER" id="PTHR45950:SF10">
    <property type="entry name" value="HOMEOBOX-LEUCINE ZIPPER PROTEIN REVOLUTA"/>
    <property type="match status" value="1"/>
</dbReference>
<comment type="catalytic activity">
    <reaction evidence="6">
        <text>RNA(n) + a ribonucleoside 5'-triphosphate = RNA(n+1) + diphosphate</text>
        <dbReference type="Rhea" id="RHEA:21248"/>
        <dbReference type="Rhea" id="RHEA-COMP:14527"/>
        <dbReference type="Rhea" id="RHEA-COMP:17342"/>
        <dbReference type="ChEBI" id="CHEBI:33019"/>
        <dbReference type="ChEBI" id="CHEBI:61557"/>
        <dbReference type="ChEBI" id="CHEBI:140395"/>
        <dbReference type="EC" id="2.7.7.6"/>
    </reaction>
</comment>
<sequence>MLPSGYLIRPCDGGGSIIHIVNHLDLEAWSVPEALRLLYQSSEVRAQKLTIANQLIEHFLLKVLHHIKQVAQETSGEVVCSMGRQPAVLRTFNQRLSRGFNDVVNGFNDDGWPLINSDGAEDVITTIKFKNISTSVNPTNLTRFPGGVLCVKASLLLQVALDYIGKRGSTVGVTKEKRIKYAKEILQREMLPHVGVGKYCETKKAYYFGFCFVRLAEDLKMTGTITVIRDWILPDLYLVVSSECYLESFKGMCEEESKRNWGQANVAGTRAGVSQVLNRLTYASTMSHLRRLDSPIGRKRKLAKPRQLYNLQWGNMRPTETRRRQKDKYYSA</sequence>
<keyword evidence="5" id="KW-0804">Transcription</keyword>
<protein>
    <recommendedName>
        <fullName evidence="1">DNA-directed RNA polymerase</fullName>
        <ecNumber evidence="1">2.7.7.6</ecNumber>
    </recommendedName>
</protein>
<dbReference type="InterPro" id="IPR037034">
    <property type="entry name" value="RNA_pol_Rpb2_2_sf"/>
</dbReference>
<dbReference type="SUPFAM" id="SSF64484">
    <property type="entry name" value="beta and beta-prime subunits of DNA dependent RNA-polymerase"/>
    <property type="match status" value="1"/>
</dbReference>
<dbReference type="Gene3D" id="3.90.1110.10">
    <property type="entry name" value="RNA polymerase Rpb2, domain 2"/>
    <property type="match status" value="1"/>
</dbReference>
<dbReference type="GO" id="GO:0003677">
    <property type="term" value="F:DNA binding"/>
    <property type="evidence" value="ECO:0007669"/>
    <property type="project" value="InterPro"/>
</dbReference>
<dbReference type="InterPro" id="IPR044830">
    <property type="entry name" value="HD-Zip_III"/>
</dbReference>
<keyword evidence="2" id="KW-0240">DNA-directed RNA polymerase</keyword>
<dbReference type="GO" id="GO:0000428">
    <property type="term" value="C:DNA-directed RNA polymerase complex"/>
    <property type="evidence" value="ECO:0007669"/>
    <property type="project" value="UniProtKB-KW"/>
</dbReference>
<evidence type="ECO:0000256" key="6">
    <source>
        <dbReference type="ARBA" id="ARBA00048552"/>
    </source>
</evidence>
<keyword evidence="4" id="KW-0548">Nucleotidyltransferase</keyword>
<dbReference type="GO" id="GO:0003899">
    <property type="term" value="F:DNA-directed RNA polymerase activity"/>
    <property type="evidence" value="ECO:0007669"/>
    <property type="project" value="UniProtKB-EC"/>
</dbReference>
<proteinExistence type="inferred from homology"/>
<gene>
    <name evidence="11" type="ORF">GIB67_015124</name>
</gene>
<dbReference type="PANTHER" id="PTHR45950">
    <property type="entry name" value="HOMEOBOX-LEUCINE ZIPPER PROTEIN ATHB-14"/>
    <property type="match status" value="1"/>
</dbReference>
<dbReference type="Pfam" id="PF04561">
    <property type="entry name" value="RNA_pol_Rpb2_2"/>
    <property type="match status" value="1"/>
</dbReference>
<feature type="domain" description="START" evidence="8">
    <location>
        <begin position="1"/>
        <end position="48"/>
    </location>
</feature>
<evidence type="ECO:0000256" key="3">
    <source>
        <dbReference type="ARBA" id="ARBA00022679"/>
    </source>
</evidence>
<name>A0A7J7LJD1_9MAGN</name>